<evidence type="ECO:0000256" key="4">
    <source>
        <dbReference type="ARBA" id="ARBA00022642"/>
    </source>
</evidence>
<gene>
    <name evidence="9" type="ORF">METZ01_LOCUS154908</name>
</gene>
<dbReference type="AlphaFoldDB" id="A0A382AL04"/>
<feature type="domain" description="Quinolinate phosphoribosyl transferase N-terminal" evidence="8">
    <location>
        <begin position="33"/>
        <end position="114"/>
    </location>
</feature>
<dbReference type="GO" id="GO:0005737">
    <property type="term" value="C:cytoplasm"/>
    <property type="evidence" value="ECO:0007669"/>
    <property type="project" value="TreeGrafter"/>
</dbReference>
<evidence type="ECO:0000259" key="8">
    <source>
        <dbReference type="Pfam" id="PF02749"/>
    </source>
</evidence>
<keyword evidence="5" id="KW-0328">Glycosyltransferase</keyword>
<protein>
    <recommendedName>
        <fullName evidence="3">nicotinate-nucleotide diphosphorylase (carboxylating)</fullName>
        <ecNumber evidence="3">2.4.2.19</ecNumber>
    </recommendedName>
</protein>
<dbReference type="InterPro" id="IPR013785">
    <property type="entry name" value="Aldolase_TIM"/>
</dbReference>
<dbReference type="Gene3D" id="3.20.20.70">
    <property type="entry name" value="Aldolase class I"/>
    <property type="match status" value="1"/>
</dbReference>
<dbReference type="Pfam" id="PF02749">
    <property type="entry name" value="QRPTase_N"/>
    <property type="match status" value="1"/>
</dbReference>
<dbReference type="InterPro" id="IPR022412">
    <property type="entry name" value="Quinolinate_PRibosylTrfase_N"/>
</dbReference>
<dbReference type="SUPFAM" id="SSF51690">
    <property type="entry name" value="Nicotinate/Quinolinate PRTase C-terminal domain-like"/>
    <property type="match status" value="1"/>
</dbReference>
<comment type="pathway">
    <text evidence="1">Cofactor biosynthesis; NAD(+) biosynthesis; nicotinate D-ribonucleotide from quinolinate: step 1/1.</text>
</comment>
<dbReference type="InterPro" id="IPR037128">
    <property type="entry name" value="Quinolinate_PRibosylTase_N_sf"/>
</dbReference>
<comment type="similarity">
    <text evidence="2">Belongs to the NadC/ModD family.</text>
</comment>
<evidence type="ECO:0000256" key="6">
    <source>
        <dbReference type="ARBA" id="ARBA00022679"/>
    </source>
</evidence>
<evidence type="ECO:0000256" key="1">
    <source>
        <dbReference type="ARBA" id="ARBA00004893"/>
    </source>
</evidence>
<sequence>MNKPLYEQMNIIDKDYILSKLEQFLLEDSPNGDPTTELTVDIEKNASGSIICEDECVFAGEQILNALNDDFQISIFTKDGTDLQKGQKIATLEGNARQLLKLERILLNLLQRLSGIATLTKKYVNIVNPSGIKILDTRKTTPGLRLLEKYAVKIGGGYNHRLDLSSGLLIKDNHWVASKENFYKIIRDYNMKLPLQVEVDNENQLLD</sequence>
<evidence type="ECO:0000256" key="3">
    <source>
        <dbReference type="ARBA" id="ARBA00011944"/>
    </source>
</evidence>
<dbReference type="PANTHER" id="PTHR32179:SF3">
    <property type="entry name" value="NICOTINATE-NUCLEOTIDE PYROPHOSPHORYLASE [CARBOXYLATING]"/>
    <property type="match status" value="1"/>
</dbReference>
<dbReference type="EMBL" id="UINC01025798">
    <property type="protein sequence ID" value="SVB02054.1"/>
    <property type="molecule type" value="Genomic_DNA"/>
</dbReference>
<keyword evidence="6" id="KW-0808">Transferase</keyword>
<name>A0A382AL04_9ZZZZ</name>
<accession>A0A382AL04</accession>
<dbReference type="Pfam" id="PF01729">
    <property type="entry name" value="QRPTase_C"/>
    <property type="match status" value="1"/>
</dbReference>
<evidence type="ECO:0000313" key="9">
    <source>
        <dbReference type="EMBL" id="SVB02054.1"/>
    </source>
</evidence>
<dbReference type="GO" id="GO:0034213">
    <property type="term" value="P:quinolinate catabolic process"/>
    <property type="evidence" value="ECO:0007669"/>
    <property type="project" value="TreeGrafter"/>
</dbReference>
<dbReference type="FunFam" id="3.90.1170.20:FF:000001">
    <property type="entry name" value="Nicotinate-nucleotide diphosphorylase (Carboxylating)"/>
    <property type="match status" value="1"/>
</dbReference>
<keyword evidence="4" id="KW-0662">Pyridine nucleotide biosynthesis</keyword>
<dbReference type="GO" id="GO:0004514">
    <property type="term" value="F:nicotinate-nucleotide diphosphorylase (carboxylating) activity"/>
    <property type="evidence" value="ECO:0007669"/>
    <property type="project" value="UniProtKB-EC"/>
</dbReference>
<evidence type="ECO:0000259" key="7">
    <source>
        <dbReference type="Pfam" id="PF01729"/>
    </source>
</evidence>
<evidence type="ECO:0000256" key="2">
    <source>
        <dbReference type="ARBA" id="ARBA00009400"/>
    </source>
</evidence>
<dbReference type="EC" id="2.4.2.19" evidence="3"/>
<dbReference type="GO" id="GO:0009435">
    <property type="term" value="P:NAD+ biosynthetic process"/>
    <property type="evidence" value="ECO:0007669"/>
    <property type="project" value="InterPro"/>
</dbReference>
<dbReference type="PANTHER" id="PTHR32179">
    <property type="entry name" value="NICOTINATE-NUCLEOTIDE PYROPHOSPHORYLASE [CARBOXYLATING]"/>
    <property type="match status" value="1"/>
</dbReference>
<dbReference type="InterPro" id="IPR036068">
    <property type="entry name" value="Nicotinate_pribotase-like_C"/>
</dbReference>
<feature type="domain" description="Quinolinate phosphoribosyl transferase C-terminal" evidence="7">
    <location>
        <begin position="116"/>
        <end position="205"/>
    </location>
</feature>
<proteinExistence type="inferred from homology"/>
<dbReference type="Gene3D" id="3.90.1170.20">
    <property type="entry name" value="Quinolinate phosphoribosyl transferase, N-terminal domain"/>
    <property type="match status" value="1"/>
</dbReference>
<dbReference type="SUPFAM" id="SSF54675">
    <property type="entry name" value="Nicotinate/Quinolinate PRTase N-terminal domain-like"/>
    <property type="match status" value="1"/>
</dbReference>
<reference evidence="9" key="1">
    <citation type="submission" date="2018-05" db="EMBL/GenBank/DDBJ databases">
        <authorList>
            <person name="Lanie J.A."/>
            <person name="Ng W.-L."/>
            <person name="Kazmierczak K.M."/>
            <person name="Andrzejewski T.M."/>
            <person name="Davidsen T.M."/>
            <person name="Wayne K.J."/>
            <person name="Tettelin H."/>
            <person name="Glass J.I."/>
            <person name="Rusch D."/>
            <person name="Podicherti R."/>
            <person name="Tsui H.-C.T."/>
            <person name="Winkler M.E."/>
        </authorList>
    </citation>
    <scope>NUCLEOTIDE SEQUENCE</scope>
</reference>
<organism evidence="9">
    <name type="scientific">marine metagenome</name>
    <dbReference type="NCBI Taxonomy" id="408172"/>
    <lineage>
        <taxon>unclassified sequences</taxon>
        <taxon>metagenomes</taxon>
        <taxon>ecological metagenomes</taxon>
    </lineage>
</organism>
<evidence type="ECO:0000256" key="5">
    <source>
        <dbReference type="ARBA" id="ARBA00022676"/>
    </source>
</evidence>
<dbReference type="InterPro" id="IPR027277">
    <property type="entry name" value="NadC/ModD"/>
</dbReference>
<dbReference type="InterPro" id="IPR002638">
    <property type="entry name" value="Quinolinate_PRibosylTrfase_C"/>
</dbReference>
<feature type="non-terminal residue" evidence="9">
    <location>
        <position position="207"/>
    </location>
</feature>